<feature type="compositionally biased region" description="Low complexity" evidence="1">
    <location>
        <begin position="149"/>
        <end position="162"/>
    </location>
</feature>
<feature type="compositionally biased region" description="Low complexity" evidence="1">
    <location>
        <begin position="101"/>
        <end position="123"/>
    </location>
</feature>
<dbReference type="VEuPathDB" id="AmoebaDB:FDP41_009887"/>
<evidence type="ECO:0000313" key="3">
    <source>
        <dbReference type="Proteomes" id="UP000444721"/>
    </source>
</evidence>
<evidence type="ECO:0000313" key="2">
    <source>
        <dbReference type="EMBL" id="KAF0971664.1"/>
    </source>
</evidence>
<name>A0A6A5BC24_NAEFO</name>
<evidence type="ECO:0000256" key="1">
    <source>
        <dbReference type="SAM" id="MobiDB-lite"/>
    </source>
</evidence>
<dbReference type="AlphaFoldDB" id="A0A6A5BC24"/>
<organism evidence="2 3">
    <name type="scientific">Naegleria fowleri</name>
    <name type="common">Brain eating amoeba</name>
    <dbReference type="NCBI Taxonomy" id="5763"/>
    <lineage>
        <taxon>Eukaryota</taxon>
        <taxon>Discoba</taxon>
        <taxon>Heterolobosea</taxon>
        <taxon>Tetramitia</taxon>
        <taxon>Eutetramitia</taxon>
        <taxon>Vahlkampfiidae</taxon>
        <taxon>Naegleria</taxon>
    </lineage>
</organism>
<protein>
    <submittedName>
        <fullName evidence="2">Uncharacterized protein</fullName>
    </submittedName>
</protein>
<keyword evidence="3" id="KW-1185">Reference proteome</keyword>
<reference evidence="2 3" key="1">
    <citation type="journal article" date="2019" name="Sci. Rep.">
        <title>Nanopore sequencing improves the draft genome of the human pathogenic amoeba Naegleria fowleri.</title>
        <authorList>
            <person name="Liechti N."/>
            <person name="Schurch N."/>
            <person name="Bruggmann R."/>
            <person name="Wittwer M."/>
        </authorList>
    </citation>
    <scope>NUCLEOTIDE SEQUENCE [LARGE SCALE GENOMIC DNA]</scope>
    <source>
        <strain evidence="2 3">ATCC 30894</strain>
    </source>
</reference>
<gene>
    <name evidence="2" type="ORF">FDP41_009887</name>
</gene>
<accession>A0A6A5BC24</accession>
<feature type="compositionally biased region" description="Gly residues" evidence="1">
    <location>
        <begin position="249"/>
        <end position="259"/>
    </location>
</feature>
<dbReference type="GeneID" id="68117102"/>
<dbReference type="RefSeq" id="XP_044556380.1">
    <property type="nucleotide sequence ID" value="XM_044713893.1"/>
</dbReference>
<dbReference type="VEuPathDB" id="AmoebaDB:NfTy_080920"/>
<dbReference type="OrthoDB" id="10562842at2759"/>
<dbReference type="VEuPathDB" id="AmoebaDB:NF0104010"/>
<dbReference type="EMBL" id="VFQX01000074">
    <property type="protein sequence ID" value="KAF0971664.1"/>
    <property type="molecule type" value="Genomic_DNA"/>
</dbReference>
<feature type="region of interest" description="Disordered" evidence="1">
    <location>
        <begin position="40"/>
        <end position="164"/>
    </location>
</feature>
<feature type="compositionally biased region" description="Polar residues" evidence="1">
    <location>
        <begin position="265"/>
        <end position="278"/>
    </location>
</feature>
<feature type="region of interest" description="Disordered" evidence="1">
    <location>
        <begin position="1"/>
        <end position="24"/>
    </location>
</feature>
<sequence>MPPHQTPTDLENAVPFGTTHPSGMMALKSAASSQSLENLKGVANPSNTNILHQGKKTQGEKRKALLDITNKSSHQQQQPHPQPAPKKVKTSSTAIQVFKDQNNQSSSSNSSNSNSSQPPSSSSTKPPLKLNKSNQNTLLNRSSSRESSKSSSQPFPSNSIKSQLQKAIHSTTIVPENSDIEYCPEPYELPSEYPTPVYSEINSVTGEAEDLFITLSDTKMKELTKLPSKEGSFLSFNVNELITSNGVSGNSGHGTGTGSGSNTNACSNHDSANLSGAGTSAGVPPSPLPQPLTPVSFDDLFNFEVL</sequence>
<proteinExistence type="predicted"/>
<comment type="caution">
    <text evidence="2">The sequence shown here is derived from an EMBL/GenBank/DDBJ whole genome shotgun (WGS) entry which is preliminary data.</text>
</comment>
<dbReference type="Proteomes" id="UP000444721">
    <property type="component" value="Unassembled WGS sequence"/>
</dbReference>
<feature type="region of interest" description="Disordered" evidence="1">
    <location>
        <begin position="246"/>
        <end position="294"/>
    </location>
</feature>